<dbReference type="Gene3D" id="2.60.120.260">
    <property type="entry name" value="Galactose-binding domain-like"/>
    <property type="match status" value="1"/>
</dbReference>
<dbReference type="AlphaFoldDB" id="A0A0F9UJ13"/>
<sequence>MQKVQILSGVPNPTYQVVVTDVAQQLALNAIYKRNLIVNGSMLLDASWANYGSPAVNAQSTTKLYRGTQSRKLTPNAANEGMQGDVFPTVTGEKYRYTIPVYPDDGTVVSIIIRKGDDSGDLFTETVTGLTENAWNVIHREVVEQAGGAGAYLVLHSGAQTSGDFYFSDIFASKVVRGGSHDLVRRALRAYITVETHDVRYAFGGTVPTPDAGTGLGHLVADPAIITLQNFDQISSFRFINDVAQSAGNLQVTTEF</sequence>
<accession>A0A0F9UJ13</accession>
<name>A0A0F9UJ13_9ZZZZ</name>
<proteinExistence type="predicted"/>
<gene>
    <name evidence="1" type="ORF">LCGC14_0600740</name>
</gene>
<comment type="caution">
    <text evidence="1">The sequence shown here is derived from an EMBL/GenBank/DDBJ whole genome shotgun (WGS) entry which is preliminary data.</text>
</comment>
<dbReference type="EMBL" id="LAZR01000964">
    <property type="protein sequence ID" value="KKN53578.1"/>
    <property type="molecule type" value="Genomic_DNA"/>
</dbReference>
<protein>
    <submittedName>
        <fullName evidence="1">Uncharacterized protein</fullName>
    </submittedName>
</protein>
<reference evidence="1" key="1">
    <citation type="journal article" date="2015" name="Nature">
        <title>Complex archaea that bridge the gap between prokaryotes and eukaryotes.</title>
        <authorList>
            <person name="Spang A."/>
            <person name="Saw J.H."/>
            <person name="Jorgensen S.L."/>
            <person name="Zaremba-Niedzwiedzka K."/>
            <person name="Martijn J."/>
            <person name="Lind A.E."/>
            <person name="van Eijk R."/>
            <person name="Schleper C."/>
            <person name="Guy L."/>
            <person name="Ettema T.J."/>
        </authorList>
    </citation>
    <scope>NUCLEOTIDE SEQUENCE</scope>
</reference>
<evidence type="ECO:0000313" key="1">
    <source>
        <dbReference type="EMBL" id="KKN53578.1"/>
    </source>
</evidence>
<organism evidence="1">
    <name type="scientific">marine sediment metagenome</name>
    <dbReference type="NCBI Taxonomy" id="412755"/>
    <lineage>
        <taxon>unclassified sequences</taxon>
        <taxon>metagenomes</taxon>
        <taxon>ecological metagenomes</taxon>
    </lineage>
</organism>